<evidence type="ECO:0000256" key="6">
    <source>
        <dbReference type="PIRSR" id="PIRSR000097-3"/>
    </source>
</evidence>
<protein>
    <submittedName>
        <fullName evidence="8">Glyoxal reductase</fullName>
    </submittedName>
</protein>
<dbReference type="InterPro" id="IPR018170">
    <property type="entry name" value="Aldo/ket_reductase_CS"/>
</dbReference>
<dbReference type="CDD" id="cd19157">
    <property type="entry name" value="AKR_AKR5G1-3"/>
    <property type="match status" value="1"/>
</dbReference>
<evidence type="ECO:0000313" key="9">
    <source>
        <dbReference type="Proteomes" id="UP000030401"/>
    </source>
</evidence>
<evidence type="ECO:0000259" key="7">
    <source>
        <dbReference type="Pfam" id="PF00248"/>
    </source>
</evidence>
<dbReference type="InterPro" id="IPR023210">
    <property type="entry name" value="NADP_OxRdtase_dom"/>
</dbReference>
<dbReference type="PRINTS" id="PR00069">
    <property type="entry name" value="ALDKETRDTASE"/>
</dbReference>
<dbReference type="eggNOG" id="COG0656">
    <property type="taxonomic scope" value="Bacteria"/>
</dbReference>
<dbReference type="RefSeq" id="WP_036835325.1">
    <property type="nucleotide sequence ID" value="NZ_AVPG01000021.1"/>
</dbReference>
<name>A0A0A5HPP0_9BACI</name>
<evidence type="ECO:0000256" key="4">
    <source>
        <dbReference type="PIRSR" id="PIRSR000097-1"/>
    </source>
</evidence>
<dbReference type="GO" id="GO:0016616">
    <property type="term" value="F:oxidoreductase activity, acting on the CH-OH group of donors, NAD or NADP as acceptor"/>
    <property type="evidence" value="ECO:0007669"/>
    <property type="project" value="UniProtKB-ARBA"/>
</dbReference>
<proteinExistence type="inferred from homology"/>
<dbReference type="SMR" id="A0A0A5HPP0"/>
<evidence type="ECO:0000256" key="1">
    <source>
        <dbReference type="ARBA" id="ARBA00007905"/>
    </source>
</evidence>
<dbReference type="PROSITE" id="PS00798">
    <property type="entry name" value="ALDOKETO_REDUCTASE_1"/>
    <property type="match status" value="1"/>
</dbReference>
<dbReference type="Pfam" id="PF00248">
    <property type="entry name" value="Aldo_ket_red"/>
    <property type="match status" value="1"/>
</dbReference>
<comment type="caution">
    <text evidence="8">The sequence shown here is derived from an EMBL/GenBank/DDBJ whole genome shotgun (WGS) entry which is preliminary data.</text>
</comment>
<evidence type="ECO:0000256" key="3">
    <source>
        <dbReference type="ARBA" id="ARBA00023002"/>
    </source>
</evidence>
<feature type="binding site" evidence="5">
    <location>
        <position position="111"/>
    </location>
    <ligand>
        <name>substrate</name>
    </ligand>
</feature>
<gene>
    <name evidence="8" type="ORF">N784_08720</name>
</gene>
<sequence>MSHLQDTISLHNGVQMPRLGLGVFKVEDGEEVIHSVKTALAHGYRSIDTAAVYQNEEGVGQAIRESGIAREELFVTSKLWNADQGYESALQAFETTMDKLGLEYLDLYLIHWPVEGKYKDSWRALERLYQEGKIRAIGVSNFQVHHLEDIVNDASVKPMVNQIELHPKLTQQQVRSYCQEQNIIVEAWSPLMQGEILQEPLIKELAQKYEKSPAQIVIRWDLQIGIVTIPKSTKTHRIHENADVYDFTLTEEEVASISALNEDHRVGPHPDHFDF</sequence>
<dbReference type="Proteomes" id="UP000030401">
    <property type="component" value="Unassembled WGS sequence"/>
</dbReference>
<reference evidence="8 9" key="1">
    <citation type="submission" date="2013-08" db="EMBL/GenBank/DDBJ databases">
        <authorList>
            <person name="Huang J."/>
            <person name="Wang G."/>
        </authorList>
    </citation>
    <scope>NUCLEOTIDE SEQUENCE [LARGE SCALE GENOMIC DNA]</scope>
    <source>
        <strain evidence="8 9">JSM 072002</strain>
    </source>
</reference>
<dbReference type="OrthoDB" id="9804790at2"/>
<dbReference type="FunFam" id="3.20.20.100:FF:000015">
    <property type="entry name" value="Oxidoreductase, aldo/keto reductase family"/>
    <property type="match status" value="1"/>
</dbReference>
<dbReference type="PIRSF" id="PIRSF000097">
    <property type="entry name" value="AKR"/>
    <property type="match status" value="1"/>
</dbReference>
<feature type="domain" description="NADP-dependent oxidoreductase" evidence="7">
    <location>
        <begin position="19"/>
        <end position="262"/>
    </location>
</feature>
<dbReference type="PROSITE" id="PS00062">
    <property type="entry name" value="ALDOKETO_REDUCTASE_2"/>
    <property type="match status" value="1"/>
</dbReference>
<comment type="similarity">
    <text evidence="1">Belongs to the aldo/keto reductase family.</text>
</comment>
<organism evidence="8 9">
    <name type="scientific">Pontibacillus litoralis JSM 072002</name>
    <dbReference type="NCBI Taxonomy" id="1385512"/>
    <lineage>
        <taxon>Bacteria</taxon>
        <taxon>Bacillati</taxon>
        <taxon>Bacillota</taxon>
        <taxon>Bacilli</taxon>
        <taxon>Bacillales</taxon>
        <taxon>Bacillaceae</taxon>
        <taxon>Pontibacillus</taxon>
    </lineage>
</organism>
<dbReference type="InterPro" id="IPR044500">
    <property type="entry name" value="AKR5G"/>
</dbReference>
<evidence type="ECO:0000256" key="2">
    <source>
        <dbReference type="ARBA" id="ARBA00022857"/>
    </source>
</evidence>
<dbReference type="PANTHER" id="PTHR43827:SF3">
    <property type="entry name" value="NADP-DEPENDENT OXIDOREDUCTASE DOMAIN-CONTAINING PROTEIN"/>
    <property type="match status" value="1"/>
</dbReference>
<dbReference type="PANTHER" id="PTHR43827">
    <property type="entry name" value="2,5-DIKETO-D-GLUCONIC ACID REDUCTASE"/>
    <property type="match status" value="1"/>
</dbReference>
<dbReference type="STRING" id="1385512.N784_08720"/>
<dbReference type="InterPro" id="IPR020471">
    <property type="entry name" value="AKR"/>
</dbReference>
<keyword evidence="2" id="KW-0521">NADP</keyword>
<dbReference type="EMBL" id="AVPG01000021">
    <property type="protein sequence ID" value="KGX85582.1"/>
    <property type="molecule type" value="Genomic_DNA"/>
</dbReference>
<keyword evidence="9" id="KW-1185">Reference proteome</keyword>
<keyword evidence="3" id="KW-0560">Oxidoreductase</keyword>
<dbReference type="Gene3D" id="3.20.20.100">
    <property type="entry name" value="NADP-dependent oxidoreductase domain"/>
    <property type="match status" value="1"/>
</dbReference>
<dbReference type="PROSITE" id="PS00063">
    <property type="entry name" value="ALDOKETO_REDUCTASE_3"/>
    <property type="match status" value="1"/>
</dbReference>
<evidence type="ECO:0000256" key="5">
    <source>
        <dbReference type="PIRSR" id="PIRSR000097-2"/>
    </source>
</evidence>
<evidence type="ECO:0000313" key="8">
    <source>
        <dbReference type="EMBL" id="KGX85582.1"/>
    </source>
</evidence>
<dbReference type="SUPFAM" id="SSF51430">
    <property type="entry name" value="NAD(P)-linked oxidoreductase"/>
    <property type="match status" value="1"/>
</dbReference>
<dbReference type="AlphaFoldDB" id="A0A0A5HPP0"/>
<feature type="active site" description="Proton donor" evidence="4">
    <location>
        <position position="53"/>
    </location>
</feature>
<feature type="site" description="Lowers pKa of active site Tyr" evidence="6">
    <location>
        <position position="78"/>
    </location>
</feature>
<accession>A0A0A5HPP0</accession>
<dbReference type="InterPro" id="IPR036812">
    <property type="entry name" value="NAD(P)_OxRdtase_dom_sf"/>
</dbReference>